<organism evidence="12 13">
    <name type="scientific">Fermentimicrarchaeum limneticum</name>
    <dbReference type="NCBI Taxonomy" id="2795018"/>
    <lineage>
        <taxon>Archaea</taxon>
        <taxon>Candidatus Micrarchaeota</taxon>
        <taxon>Candidatus Fermentimicrarchaeales</taxon>
        <taxon>Candidatus Fermentimicrarchaeaceae</taxon>
        <taxon>Candidatus Fermentimicrarchaeum</taxon>
    </lineage>
</organism>
<feature type="transmembrane region" description="Helical" evidence="11">
    <location>
        <begin position="145"/>
        <end position="164"/>
    </location>
</feature>
<evidence type="ECO:0000256" key="2">
    <source>
        <dbReference type="ARBA" id="ARBA00022516"/>
    </source>
</evidence>
<evidence type="ECO:0000256" key="11">
    <source>
        <dbReference type="HAMAP-Rule" id="MF_01117"/>
    </source>
</evidence>
<keyword evidence="1 11" id="KW-1003">Cell membrane</keyword>
<reference evidence="13" key="1">
    <citation type="submission" date="2020-07" db="EMBL/GenBank/DDBJ databases">
        <title>Metabolic diversity and evolutionary history of the archaeal phylum ###Micrarchaeota### uncovered from a freshwater lake metagenome.</title>
        <authorList>
            <person name="Kadnikov V.V."/>
            <person name="Savvichev A.S."/>
            <person name="Mardanov A.V."/>
            <person name="Beletsky A.V."/>
            <person name="Chupakov A.V."/>
            <person name="Kokryatskaya N.M."/>
            <person name="Pimenov N.V."/>
            <person name="Ravin N.V."/>
        </authorList>
    </citation>
    <scope>NUCLEOTIDE SEQUENCE [LARGE SCALE GENOMIC DNA]</scope>
</reference>
<dbReference type="InterPro" id="IPR032690">
    <property type="entry name" value="CarS"/>
</dbReference>
<dbReference type="KEGG" id="flt:Sv326_0532"/>
<keyword evidence="12" id="KW-0548">Nucleotidyltransferase</keyword>
<evidence type="ECO:0000313" key="13">
    <source>
        <dbReference type="Proteomes" id="UP000510821"/>
    </source>
</evidence>
<keyword evidence="6 11" id="KW-1133">Transmembrane helix</keyword>
<evidence type="ECO:0000256" key="8">
    <source>
        <dbReference type="ARBA" id="ARBA00023136"/>
    </source>
</evidence>
<dbReference type="PANTHER" id="PTHR39650">
    <property type="entry name" value="CDP-ARCHAEOL SYNTHASE"/>
    <property type="match status" value="1"/>
</dbReference>
<proteinExistence type="inferred from homology"/>
<feature type="transmembrane region" description="Helical" evidence="11">
    <location>
        <begin position="116"/>
        <end position="133"/>
    </location>
</feature>
<dbReference type="GO" id="GO:0046474">
    <property type="term" value="P:glycerophospholipid biosynthetic process"/>
    <property type="evidence" value="ECO:0007669"/>
    <property type="project" value="UniProtKB-UniRule"/>
</dbReference>
<dbReference type="EC" id="2.7.7.67" evidence="11"/>
<evidence type="ECO:0000256" key="4">
    <source>
        <dbReference type="ARBA" id="ARBA00022692"/>
    </source>
</evidence>
<comment type="similarity">
    <text evidence="11">Belongs to the CDP-archaeol synthase family.</text>
</comment>
<dbReference type="GO" id="GO:0043338">
    <property type="term" value="F:CDP-2,3-bis-(O-geranylgeranyl)-sn-glycerol synthase activity"/>
    <property type="evidence" value="ECO:0007669"/>
    <property type="project" value="UniProtKB-EC"/>
</dbReference>
<dbReference type="GO" id="GO:0005886">
    <property type="term" value="C:plasma membrane"/>
    <property type="evidence" value="ECO:0007669"/>
    <property type="project" value="UniProtKB-SubCell"/>
</dbReference>
<comment type="pathway">
    <text evidence="11">Membrane lipid metabolism; glycerophospholipid metabolism.</text>
</comment>
<feature type="transmembrane region" description="Helical" evidence="11">
    <location>
        <begin position="80"/>
        <end position="104"/>
    </location>
</feature>
<keyword evidence="9 11" id="KW-0594">Phospholipid biosynthesis</keyword>
<accession>A0A7D5XPN5</accession>
<name>A0A7D5XPN5_FERL1</name>
<keyword evidence="10 11" id="KW-1208">Phospholipid metabolism</keyword>
<sequence length="174" mass="19081">MDLAPILLFILPAYVANATPVVFGGGLPVDLRKKFVDGERILGDGKTWKGLLAGLSFGSITGIVEWQMCSLVLLPASVCYLNYLPLGFVLSLGTMLGDLAGSFIKRRMRMKRGHPSLILDQLSFLVFALLFSYQYVPEGLITTEVIILLLVLTYLLHVASNIIANRIGLKSVPW</sequence>
<keyword evidence="5 11" id="KW-0460">Magnesium</keyword>
<comment type="catalytic activity">
    <reaction evidence="11">
        <text>2,3-bis-O-(geranylgeranyl)-sn-glycerol 1-phosphate + CTP + H(+) = CDP-2,3-bis-O-(geranylgeranyl)-sn-glycerol + diphosphate</text>
        <dbReference type="Rhea" id="RHEA:25690"/>
        <dbReference type="ChEBI" id="CHEBI:15378"/>
        <dbReference type="ChEBI" id="CHEBI:33019"/>
        <dbReference type="ChEBI" id="CHEBI:37563"/>
        <dbReference type="ChEBI" id="CHEBI:58837"/>
        <dbReference type="ChEBI" id="CHEBI:58838"/>
        <dbReference type="EC" id="2.7.7.67"/>
    </reaction>
</comment>
<evidence type="ECO:0000256" key="10">
    <source>
        <dbReference type="ARBA" id="ARBA00023264"/>
    </source>
</evidence>
<evidence type="ECO:0000256" key="5">
    <source>
        <dbReference type="ARBA" id="ARBA00022842"/>
    </source>
</evidence>
<dbReference type="Proteomes" id="UP000510821">
    <property type="component" value="Chromosome"/>
</dbReference>
<gene>
    <name evidence="11" type="primary">carS</name>
    <name evidence="12" type="ORF">Sv326_0532</name>
</gene>
<keyword evidence="4 11" id="KW-0812">Transmembrane</keyword>
<keyword evidence="3 11" id="KW-0808">Transferase</keyword>
<dbReference type="EMBL" id="CP058998">
    <property type="protein sequence ID" value="QLJ52707.1"/>
    <property type="molecule type" value="Genomic_DNA"/>
</dbReference>
<evidence type="ECO:0000256" key="6">
    <source>
        <dbReference type="ARBA" id="ARBA00022989"/>
    </source>
</evidence>
<dbReference type="HAMAP" id="MF_01117">
    <property type="entry name" value="CDP_archaeol_synth"/>
    <property type="match status" value="1"/>
</dbReference>
<keyword evidence="8 11" id="KW-0472">Membrane</keyword>
<evidence type="ECO:0000256" key="9">
    <source>
        <dbReference type="ARBA" id="ARBA00023209"/>
    </source>
</evidence>
<feature type="transmembrane region" description="Helical" evidence="11">
    <location>
        <begin position="6"/>
        <end position="29"/>
    </location>
</feature>
<protein>
    <recommendedName>
        <fullName evidence="11">CDP-archaeol synthase</fullName>
        <ecNumber evidence="11">2.7.7.67</ecNumber>
    </recommendedName>
    <alternativeName>
        <fullName evidence="11">CDP-2,3-bis-(O-geranylgeranyl)-sn-glycerol synthase</fullName>
    </alternativeName>
</protein>
<keyword evidence="7 11" id="KW-0443">Lipid metabolism</keyword>
<evidence type="ECO:0000256" key="3">
    <source>
        <dbReference type="ARBA" id="ARBA00022679"/>
    </source>
</evidence>
<dbReference type="UniPathway" id="UPA00940"/>
<keyword evidence="2 11" id="KW-0444">Lipid biosynthesis</keyword>
<comment type="function">
    <text evidence="11">Catalyzes the formation of CDP-2,3-bis-(O-geranylgeranyl)-sn-glycerol (CDP-archaeol) from 2,3-bis-(O-geranylgeranyl)-sn-glycerol 1-phosphate (DGGGP) and CTP. This reaction is the third ether-bond-formation step in the biosynthesis of archaeal membrane lipids.</text>
</comment>
<dbReference type="PANTHER" id="PTHR39650:SF1">
    <property type="entry name" value="CDP-ARCHAEOL SYNTHASE"/>
    <property type="match status" value="1"/>
</dbReference>
<comment type="subcellular location">
    <subcellularLocation>
        <location evidence="11">Cell membrane</location>
        <topology evidence="11">Multi-pass membrane protein</topology>
    </subcellularLocation>
</comment>
<dbReference type="Pfam" id="PF01864">
    <property type="entry name" value="CarS-like"/>
    <property type="match status" value="1"/>
</dbReference>
<dbReference type="NCBIfam" id="NF003114">
    <property type="entry name" value="PRK04032.1"/>
    <property type="match status" value="1"/>
</dbReference>
<evidence type="ECO:0000256" key="7">
    <source>
        <dbReference type="ARBA" id="ARBA00023098"/>
    </source>
</evidence>
<dbReference type="AlphaFoldDB" id="A0A7D5XPN5"/>
<comment type="cofactor">
    <cofactor evidence="11">
        <name>Mg(2+)</name>
        <dbReference type="ChEBI" id="CHEBI:18420"/>
    </cofactor>
</comment>
<evidence type="ECO:0000313" key="12">
    <source>
        <dbReference type="EMBL" id="QLJ52707.1"/>
    </source>
</evidence>
<dbReference type="InterPro" id="IPR002726">
    <property type="entry name" value="CarS_archaea"/>
</dbReference>
<evidence type="ECO:0000256" key="1">
    <source>
        <dbReference type="ARBA" id="ARBA00022475"/>
    </source>
</evidence>